<protein>
    <submittedName>
        <fullName evidence="2">DUF6503 family protein</fullName>
    </submittedName>
</protein>
<dbReference type="InterPro" id="IPR045444">
    <property type="entry name" value="DUF6503"/>
</dbReference>
<feature type="signal peptide" evidence="1">
    <location>
        <begin position="1"/>
        <end position="26"/>
    </location>
</feature>
<evidence type="ECO:0000313" key="3">
    <source>
        <dbReference type="Proteomes" id="UP001595616"/>
    </source>
</evidence>
<sequence>MKAIFINKLFFLLALSASIISCKPTAESIVEETITAHGGQKYEQCDIEFDFRDMHYRIQKNGGDYTYTRTQKDSTGNVIMDVVNNAGFERLINNEKTTVADTMAAKYMNSVNSVAYFFLLPKPLQDPAVNKTLLGESTIKGQTYHKIKVTFSKENGGKDFNDEFLYWINKETKFVDYLAYSYETNGGGVRFREAFNPQTQNGIRYVDYRNYGYEDLKTPIEDLDKDFESGKMPLKSEIVNQNVVVK</sequence>
<dbReference type="RefSeq" id="WP_379837562.1">
    <property type="nucleotide sequence ID" value="NZ_JBHRYQ010000001.1"/>
</dbReference>
<proteinExistence type="predicted"/>
<gene>
    <name evidence="2" type="ORF">ACFOOI_09945</name>
</gene>
<keyword evidence="3" id="KW-1185">Reference proteome</keyword>
<dbReference type="EMBL" id="JBHRYQ010000001">
    <property type="protein sequence ID" value="MFC3810975.1"/>
    <property type="molecule type" value="Genomic_DNA"/>
</dbReference>
<name>A0ABV7YVD1_9BACT</name>
<comment type="caution">
    <text evidence="2">The sequence shown here is derived from an EMBL/GenBank/DDBJ whole genome shotgun (WGS) entry which is preliminary data.</text>
</comment>
<feature type="chain" id="PRO_5047420758" evidence="1">
    <location>
        <begin position="27"/>
        <end position="246"/>
    </location>
</feature>
<dbReference type="Pfam" id="PF20113">
    <property type="entry name" value="DUF6503"/>
    <property type="match status" value="1"/>
</dbReference>
<accession>A0ABV7YVD1</accession>
<organism evidence="2 3">
    <name type="scientific">Lacihabitans lacunae</name>
    <dbReference type="NCBI Taxonomy" id="1028214"/>
    <lineage>
        <taxon>Bacteria</taxon>
        <taxon>Pseudomonadati</taxon>
        <taxon>Bacteroidota</taxon>
        <taxon>Cytophagia</taxon>
        <taxon>Cytophagales</taxon>
        <taxon>Leadbetterellaceae</taxon>
        <taxon>Lacihabitans</taxon>
    </lineage>
</organism>
<reference evidence="3" key="1">
    <citation type="journal article" date="2019" name="Int. J. Syst. Evol. Microbiol.">
        <title>The Global Catalogue of Microorganisms (GCM) 10K type strain sequencing project: providing services to taxonomists for standard genome sequencing and annotation.</title>
        <authorList>
            <consortium name="The Broad Institute Genomics Platform"/>
            <consortium name="The Broad Institute Genome Sequencing Center for Infectious Disease"/>
            <person name="Wu L."/>
            <person name="Ma J."/>
        </authorList>
    </citation>
    <scope>NUCLEOTIDE SEQUENCE [LARGE SCALE GENOMIC DNA]</scope>
    <source>
        <strain evidence="3">CECT 7956</strain>
    </source>
</reference>
<evidence type="ECO:0000256" key="1">
    <source>
        <dbReference type="SAM" id="SignalP"/>
    </source>
</evidence>
<keyword evidence="1" id="KW-0732">Signal</keyword>
<dbReference type="PROSITE" id="PS51257">
    <property type="entry name" value="PROKAR_LIPOPROTEIN"/>
    <property type="match status" value="1"/>
</dbReference>
<evidence type="ECO:0000313" key="2">
    <source>
        <dbReference type="EMBL" id="MFC3810975.1"/>
    </source>
</evidence>
<dbReference type="Proteomes" id="UP001595616">
    <property type="component" value="Unassembled WGS sequence"/>
</dbReference>